<dbReference type="EMBL" id="LS423452">
    <property type="protein sequence ID" value="SPS05444.1"/>
    <property type="molecule type" value="Genomic_DNA"/>
</dbReference>
<dbReference type="AlphaFoldDB" id="A0A2X0RCS4"/>
<protein>
    <submittedName>
        <fullName evidence="1">Uncharacterized protein</fullName>
    </submittedName>
</protein>
<proteinExistence type="predicted"/>
<reference evidence="1" key="1">
    <citation type="submission" date="2018-05" db="EMBL/GenBank/DDBJ databases">
        <authorList>
            <person name="Lanie J.A."/>
            <person name="Ng W.-L."/>
            <person name="Kazmierczak K.M."/>
            <person name="Andrzejewski T.M."/>
            <person name="Davidsen T.M."/>
            <person name="Wayne K.J."/>
            <person name="Tettelin H."/>
            <person name="Glass J.I."/>
            <person name="Rusch D."/>
            <person name="Podicherti R."/>
            <person name="Tsui H.-C.T."/>
            <person name="Winkler M.E."/>
        </authorList>
    </citation>
    <scope>NUCLEOTIDE SEQUENCE</scope>
    <source>
        <strain evidence="1">KNB</strain>
    </source>
</reference>
<gene>
    <name evidence="1" type="ORF">NITFAB_1034</name>
</gene>
<organism evidence="1">
    <name type="scientific">Candidatus Nitrotoga fabula</name>
    <dbReference type="NCBI Taxonomy" id="2182327"/>
    <lineage>
        <taxon>Bacteria</taxon>
        <taxon>Pseudomonadati</taxon>
        <taxon>Pseudomonadota</taxon>
        <taxon>Betaproteobacteria</taxon>
        <taxon>Nitrosomonadales</taxon>
        <taxon>Gallionellaceae</taxon>
        <taxon>Candidatus Nitrotoga</taxon>
    </lineage>
</organism>
<sequence>MNIISGTADSLQGIYREQAAYRQKVFIENLG</sequence>
<evidence type="ECO:0000313" key="1">
    <source>
        <dbReference type="EMBL" id="SPS05444.1"/>
    </source>
</evidence>
<accession>A0A2X0RCS4</accession>
<name>A0A2X0RCS4_9PROT</name>